<reference evidence="7 8" key="1">
    <citation type="submission" date="2019-10" db="EMBL/GenBank/DDBJ databases">
        <title>Vibrio sp. nov. isolated from a shrimp pond.</title>
        <authorList>
            <person name="Gomez-Gil B."/>
            <person name="Enciso-Ibarra J."/>
            <person name="Enciso-Ibarra K."/>
            <person name="Bolan-Mejia C."/>
        </authorList>
    </citation>
    <scope>NUCLEOTIDE SEQUENCE [LARGE SCALE GENOMIC DNA]</scope>
    <source>
        <strain evidence="7 8">CAIM 722</strain>
    </source>
</reference>
<organism evidence="7 8">
    <name type="scientific">Vibrio eleionomae</name>
    <dbReference type="NCBI Taxonomy" id="2653505"/>
    <lineage>
        <taxon>Bacteria</taxon>
        <taxon>Pseudomonadati</taxon>
        <taxon>Pseudomonadota</taxon>
        <taxon>Gammaproteobacteria</taxon>
        <taxon>Vibrionales</taxon>
        <taxon>Vibrionaceae</taxon>
        <taxon>Vibrio</taxon>
    </lineage>
</organism>
<evidence type="ECO:0000256" key="6">
    <source>
        <dbReference type="SAM" id="Phobius"/>
    </source>
</evidence>
<sequence>MEWLSFIVFGLLIVVSPGADFVLVFKTSALQGRKAGVLTALGIGLGVCVHVTYSVIGISQLVQHNVWLFNLIKYLGAGYLVYLGVKGLFQSKFHLAVPSKGDLHSNTSKARTAILQGFLCNLLNPKTMLFFLSVFSQLIANQPNGETVYVIVYGVYIALLHSLWFAAVAYWLTSATVSTWMTRFGHRINQLCSAGLISFGVLLTLNR</sequence>
<evidence type="ECO:0000256" key="4">
    <source>
        <dbReference type="ARBA" id="ARBA00022989"/>
    </source>
</evidence>
<evidence type="ECO:0000256" key="2">
    <source>
        <dbReference type="ARBA" id="ARBA00022475"/>
    </source>
</evidence>
<comment type="subcellular location">
    <subcellularLocation>
        <location evidence="1">Cell membrane</location>
        <topology evidence="1">Multi-pass membrane protein</topology>
    </subcellularLocation>
</comment>
<feature type="transmembrane region" description="Helical" evidence="6">
    <location>
        <begin position="151"/>
        <end position="172"/>
    </location>
</feature>
<keyword evidence="4 6" id="KW-1133">Transmembrane helix</keyword>
<keyword evidence="8" id="KW-1185">Reference proteome</keyword>
<dbReference type="PANTHER" id="PTHR30086">
    <property type="entry name" value="ARGININE EXPORTER PROTEIN ARGO"/>
    <property type="match status" value="1"/>
</dbReference>
<accession>A0A7X4RWP1</accession>
<evidence type="ECO:0000256" key="1">
    <source>
        <dbReference type="ARBA" id="ARBA00004651"/>
    </source>
</evidence>
<evidence type="ECO:0000313" key="8">
    <source>
        <dbReference type="Proteomes" id="UP000462621"/>
    </source>
</evidence>
<dbReference type="AlphaFoldDB" id="A0A7X4RWP1"/>
<dbReference type="InterPro" id="IPR001123">
    <property type="entry name" value="LeuE-type"/>
</dbReference>
<feature type="transmembrane region" description="Helical" evidence="6">
    <location>
        <begin position="184"/>
        <end position="205"/>
    </location>
</feature>
<proteinExistence type="predicted"/>
<feature type="transmembrane region" description="Helical" evidence="6">
    <location>
        <begin position="118"/>
        <end position="139"/>
    </location>
</feature>
<feature type="transmembrane region" description="Helical" evidence="6">
    <location>
        <begin position="37"/>
        <end position="61"/>
    </location>
</feature>
<dbReference type="GO" id="GO:0015171">
    <property type="term" value="F:amino acid transmembrane transporter activity"/>
    <property type="evidence" value="ECO:0007669"/>
    <property type="project" value="TreeGrafter"/>
</dbReference>
<comment type="caution">
    <text evidence="7">The sequence shown here is derived from an EMBL/GenBank/DDBJ whole genome shotgun (WGS) entry which is preliminary data.</text>
</comment>
<feature type="transmembrane region" description="Helical" evidence="6">
    <location>
        <begin position="6"/>
        <end position="25"/>
    </location>
</feature>
<protein>
    <submittedName>
        <fullName evidence="7">LysE family translocator</fullName>
    </submittedName>
</protein>
<evidence type="ECO:0000256" key="5">
    <source>
        <dbReference type="ARBA" id="ARBA00023136"/>
    </source>
</evidence>
<evidence type="ECO:0000313" key="7">
    <source>
        <dbReference type="EMBL" id="MZI95575.1"/>
    </source>
</evidence>
<dbReference type="Pfam" id="PF01810">
    <property type="entry name" value="LysE"/>
    <property type="match status" value="1"/>
</dbReference>
<dbReference type="Proteomes" id="UP000462621">
    <property type="component" value="Unassembled WGS sequence"/>
</dbReference>
<gene>
    <name evidence="7" type="ORF">F9817_20555</name>
</gene>
<evidence type="ECO:0000256" key="3">
    <source>
        <dbReference type="ARBA" id="ARBA00022692"/>
    </source>
</evidence>
<dbReference type="PIRSF" id="PIRSF006324">
    <property type="entry name" value="LeuE"/>
    <property type="match status" value="1"/>
</dbReference>
<name>A0A7X4RWP1_9VIBR</name>
<keyword evidence="5 6" id="KW-0472">Membrane</keyword>
<dbReference type="GO" id="GO:0005886">
    <property type="term" value="C:plasma membrane"/>
    <property type="evidence" value="ECO:0007669"/>
    <property type="project" value="UniProtKB-SubCell"/>
</dbReference>
<keyword evidence="2" id="KW-1003">Cell membrane</keyword>
<dbReference type="EMBL" id="WEKT01000061">
    <property type="protein sequence ID" value="MZI95575.1"/>
    <property type="molecule type" value="Genomic_DNA"/>
</dbReference>
<dbReference type="PANTHER" id="PTHR30086:SF21">
    <property type="entry name" value="TRANSPORT PROTEIN"/>
    <property type="match status" value="1"/>
</dbReference>
<keyword evidence="3 6" id="KW-0812">Transmembrane</keyword>
<dbReference type="RefSeq" id="WP_161158070.1">
    <property type="nucleotide sequence ID" value="NZ_WEKT01000061.1"/>
</dbReference>
<feature type="transmembrane region" description="Helical" evidence="6">
    <location>
        <begin position="67"/>
        <end position="85"/>
    </location>
</feature>